<dbReference type="EMBL" id="BNAW01000017">
    <property type="protein sequence ID" value="GHG18727.1"/>
    <property type="molecule type" value="Genomic_DNA"/>
</dbReference>
<organism evidence="1 2">
    <name type="scientific">Amycolatopsis bullii</name>
    <dbReference type="NCBI Taxonomy" id="941987"/>
    <lineage>
        <taxon>Bacteria</taxon>
        <taxon>Bacillati</taxon>
        <taxon>Actinomycetota</taxon>
        <taxon>Actinomycetes</taxon>
        <taxon>Pseudonocardiales</taxon>
        <taxon>Pseudonocardiaceae</taxon>
        <taxon>Amycolatopsis</taxon>
    </lineage>
</organism>
<keyword evidence="2" id="KW-1185">Reference proteome</keyword>
<comment type="caution">
    <text evidence="1">The sequence shown here is derived from an EMBL/GenBank/DDBJ whole genome shotgun (WGS) entry which is preliminary data.</text>
</comment>
<dbReference type="InterPro" id="IPR057705">
    <property type="entry name" value="DUF7945"/>
</dbReference>
<evidence type="ECO:0000313" key="1">
    <source>
        <dbReference type="EMBL" id="GHG18727.1"/>
    </source>
</evidence>
<evidence type="ECO:0008006" key="3">
    <source>
        <dbReference type="Google" id="ProtNLM"/>
    </source>
</evidence>
<gene>
    <name evidence="1" type="ORF">GCM10017567_41480</name>
</gene>
<name>A0ABQ3KI42_9PSEU</name>
<protein>
    <recommendedName>
        <fullName evidence="3">CdiI immunity protein domain-containing protein</fullName>
    </recommendedName>
</protein>
<dbReference type="RefSeq" id="WP_229902815.1">
    <property type="nucleotide sequence ID" value="NZ_BNAW01000017.1"/>
</dbReference>
<proteinExistence type="predicted"/>
<dbReference type="Pfam" id="PF25656">
    <property type="entry name" value="DUF7945"/>
    <property type="match status" value="1"/>
</dbReference>
<sequence length="129" mass="14780">MISIQFPDMRNEIVRAVKALAEPEYQWSAWVRRELPPGHYDEFTHRIHVLYDDTQVLEDPERAVGVYLRSVEEANAMRKLASAIDALFEDMGTELSDEDYLRAPGWASVVHAAREALGVLERPREGDEP</sequence>
<reference evidence="2" key="1">
    <citation type="journal article" date="2019" name="Int. J. Syst. Evol. Microbiol.">
        <title>The Global Catalogue of Microorganisms (GCM) 10K type strain sequencing project: providing services to taxonomists for standard genome sequencing and annotation.</title>
        <authorList>
            <consortium name="The Broad Institute Genomics Platform"/>
            <consortium name="The Broad Institute Genome Sequencing Center for Infectious Disease"/>
            <person name="Wu L."/>
            <person name="Ma J."/>
        </authorList>
    </citation>
    <scope>NUCLEOTIDE SEQUENCE [LARGE SCALE GENOMIC DNA]</scope>
    <source>
        <strain evidence="2">CGMCC 4.7680</strain>
    </source>
</reference>
<dbReference type="Proteomes" id="UP000649955">
    <property type="component" value="Unassembled WGS sequence"/>
</dbReference>
<dbReference type="NCBIfam" id="NF047838">
    <property type="entry name" value="SCO4402_fam"/>
    <property type="match status" value="1"/>
</dbReference>
<evidence type="ECO:0000313" key="2">
    <source>
        <dbReference type="Proteomes" id="UP000649955"/>
    </source>
</evidence>
<accession>A0ABQ3KI42</accession>